<dbReference type="PANTHER" id="PTHR12526:SF630">
    <property type="entry name" value="GLYCOSYLTRANSFERASE"/>
    <property type="match status" value="1"/>
</dbReference>
<name>A0ABQ3HYN5_9SPHI</name>
<reference evidence="3" key="1">
    <citation type="journal article" date="2019" name="Int. J. Syst. Evol. Microbiol.">
        <title>The Global Catalogue of Microorganisms (GCM) 10K type strain sequencing project: providing services to taxonomists for standard genome sequencing and annotation.</title>
        <authorList>
            <consortium name="The Broad Institute Genomics Platform"/>
            <consortium name="The Broad Institute Genome Sequencing Center for Infectious Disease"/>
            <person name="Wu L."/>
            <person name="Ma J."/>
        </authorList>
    </citation>
    <scope>NUCLEOTIDE SEQUENCE [LARGE SCALE GENOMIC DNA]</scope>
    <source>
        <strain evidence="3">CGMCC 1.12966</strain>
    </source>
</reference>
<gene>
    <name evidence="2" type="ORF">GCM10017764_22630</name>
</gene>
<comment type="caution">
    <text evidence="2">The sequence shown here is derived from an EMBL/GenBank/DDBJ whole genome shotgun (WGS) entry which is preliminary data.</text>
</comment>
<protein>
    <recommendedName>
        <fullName evidence="1">Glycosyltransferase subfamily 4-like N-terminal domain-containing protein</fullName>
    </recommendedName>
</protein>
<dbReference type="PANTHER" id="PTHR12526">
    <property type="entry name" value="GLYCOSYLTRANSFERASE"/>
    <property type="match status" value="1"/>
</dbReference>
<dbReference type="SUPFAM" id="SSF53756">
    <property type="entry name" value="UDP-Glycosyltransferase/glycogen phosphorylase"/>
    <property type="match status" value="1"/>
</dbReference>
<feature type="domain" description="Glycosyltransferase subfamily 4-like N-terminal" evidence="1">
    <location>
        <begin position="16"/>
        <end position="181"/>
    </location>
</feature>
<dbReference type="Gene3D" id="3.40.50.2000">
    <property type="entry name" value="Glycogen Phosphorylase B"/>
    <property type="match status" value="2"/>
</dbReference>
<sequence>MKKKQILIALPNDVLGGAEQVLKMIAKYWLEQHACVHIFFLKKRSTGAWESLDGDLNLHYTNAASEKKGLIQFFWNLRKFKSITFDYTFTSHVHLNGFFGLLRKCNVVRTEFFVARESTSIFERYSGLKKAYFSAYYYMGYSAIDLLICQTEGMKCSLVEALPFIEKKVDVKVIHNPVDLKAIQSAEQSNDLVQSFGKYFVAAGRLIPEKGFDLLIRAFAEIKTIDRNYKLVILGDGPLKGRLEDLISEYRLSDSVVLAGFVKNVFPFFRGAELCIVSSRIEGFPNVLLQMMSQNKKVISTNCAHGIEDIPGLFMAEKENVTSLTNAISLALKTDGTNNRMIFDEELKLRSIDSFINSVLNYVNKKQ</sequence>
<proteinExistence type="predicted"/>
<accession>A0ABQ3HYN5</accession>
<dbReference type="InterPro" id="IPR028098">
    <property type="entry name" value="Glyco_trans_4-like_N"/>
</dbReference>
<organism evidence="2 3">
    <name type="scientific">Sphingobacterium griseoflavum</name>
    <dbReference type="NCBI Taxonomy" id="1474952"/>
    <lineage>
        <taxon>Bacteria</taxon>
        <taxon>Pseudomonadati</taxon>
        <taxon>Bacteroidota</taxon>
        <taxon>Sphingobacteriia</taxon>
        <taxon>Sphingobacteriales</taxon>
        <taxon>Sphingobacteriaceae</taxon>
        <taxon>Sphingobacterium</taxon>
    </lineage>
</organism>
<dbReference type="RefSeq" id="WP_189626780.1">
    <property type="nucleotide sequence ID" value="NZ_BNAF01000008.1"/>
</dbReference>
<evidence type="ECO:0000313" key="2">
    <source>
        <dbReference type="EMBL" id="GHE38932.1"/>
    </source>
</evidence>
<dbReference type="EMBL" id="BNAF01000008">
    <property type="protein sequence ID" value="GHE38932.1"/>
    <property type="molecule type" value="Genomic_DNA"/>
</dbReference>
<dbReference type="Pfam" id="PF13439">
    <property type="entry name" value="Glyco_transf_4"/>
    <property type="match status" value="1"/>
</dbReference>
<keyword evidence="3" id="KW-1185">Reference proteome</keyword>
<dbReference type="Proteomes" id="UP000620550">
    <property type="component" value="Unassembled WGS sequence"/>
</dbReference>
<dbReference type="CDD" id="cd03811">
    <property type="entry name" value="GT4_GT28_WabH-like"/>
    <property type="match status" value="1"/>
</dbReference>
<evidence type="ECO:0000259" key="1">
    <source>
        <dbReference type="Pfam" id="PF13439"/>
    </source>
</evidence>
<evidence type="ECO:0000313" key="3">
    <source>
        <dbReference type="Proteomes" id="UP000620550"/>
    </source>
</evidence>
<dbReference type="Pfam" id="PF13692">
    <property type="entry name" value="Glyco_trans_1_4"/>
    <property type="match status" value="1"/>
</dbReference>